<accession>A0A1H2UFK5</accession>
<dbReference type="Gene3D" id="1.10.3090.10">
    <property type="entry name" value="cca-adding enzyme, domain 2"/>
    <property type="match status" value="1"/>
</dbReference>
<dbReference type="GO" id="GO:0005524">
    <property type="term" value="F:ATP binding"/>
    <property type="evidence" value="ECO:0007669"/>
    <property type="project" value="UniProtKB-KW"/>
</dbReference>
<dbReference type="GO" id="GO:0001680">
    <property type="term" value="P:tRNA 3'-terminal CCA addition"/>
    <property type="evidence" value="ECO:0007669"/>
    <property type="project" value="InterPro"/>
</dbReference>
<comment type="cofactor">
    <cofactor evidence="1">
        <name>Mg(2+)</name>
        <dbReference type="ChEBI" id="CHEBI:18420"/>
    </cofactor>
</comment>
<dbReference type="InterPro" id="IPR050124">
    <property type="entry name" value="tRNA_CCA-adding_enzyme"/>
</dbReference>
<dbReference type="Proteomes" id="UP000198500">
    <property type="component" value="Unassembled WGS sequence"/>
</dbReference>
<evidence type="ECO:0000259" key="12">
    <source>
        <dbReference type="Pfam" id="PF01743"/>
    </source>
</evidence>
<dbReference type="GO" id="GO:0046872">
    <property type="term" value="F:metal ion binding"/>
    <property type="evidence" value="ECO:0007669"/>
    <property type="project" value="UniProtKB-KW"/>
</dbReference>
<dbReference type="Pfam" id="PF12627">
    <property type="entry name" value="PolyA_pol_RNAbd"/>
    <property type="match status" value="1"/>
</dbReference>
<comment type="similarity">
    <text evidence="11">Belongs to the tRNA nucleotidyltransferase/poly(A) polymerase family.</text>
</comment>
<keyword evidence="10 11" id="KW-0694">RNA-binding</keyword>
<gene>
    <name evidence="14" type="ORF">SAMN05443545_102135</name>
</gene>
<dbReference type="InterPro" id="IPR043519">
    <property type="entry name" value="NT_sf"/>
</dbReference>
<reference evidence="14 15" key="1">
    <citation type="submission" date="2016-10" db="EMBL/GenBank/DDBJ databases">
        <authorList>
            <person name="de Groot N.N."/>
        </authorList>
    </citation>
    <scope>NUCLEOTIDE SEQUENCE [LARGE SCALE GENOMIC DNA]</scope>
    <source>
        <strain evidence="14 15">DSM 19219</strain>
    </source>
</reference>
<keyword evidence="7" id="KW-0692">RNA repair</keyword>
<dbReference type="CDD" id="cd05398">
    <property type="entry name" value="NT_ClassII-CCAase"/>
    <property type="match status" value="1"/>
</dbReference>
<evidence type="ECO:0000256" key="1">
    <source>
        <dbReference type="ARBA" id="ARBA00001946"/>
    </source>
</evidence>
<keyword evidence="2 11" id="KW-0808">Transferase</keyword>
<dbReference type="Gene3D" id="3.30.460.10">
    <property type="entry name" value="Beta Polymerase, domain 2"/>
    <property type="match status" value="1"/>
</dbReference>
<evidence type="ECO:0000259" key="13">
    <source>
        <dbReference type="Pfam" id="PF12627"/>
    </source>
</evidence>
<evidence type="ECO:0000256" key="11">
    <source>
        <dbReference type="RuleBase" id="RU003953"/>
    </source>
</evidence>
<name>A0A1H2UFK5_9GAMM</name>
<dbReference type="PANTHER" id="PTHR47545">
    <property type="entry name" value="MULTIFUNCTIONAL CCA PROTEIN"/>
    <property type="match status" value="1"/>
</dbReference>
<protein>
    <submittedName>
        <fullName evidence="14">tRNA nucleotidyltransferase (CCA-adding enzyme)</fullName>
    </submittedName>
</protein>
<dbReference type="GO" id="GO:0003723">
    <property type="term" value="F:RNA binding"/>
    <property type="evidence" value="ECO:0007669"/>
    <property type="project" value="UniProtKB-KW"/>
</dbReference>
<keyword evidence="3" id="KW-0819">tRNA processing</keyword>
<organism evidence="14 15">
    <name type="scientific">Aidingimonas halophila</name>
    <dbReference type="NCBI Taxonomy" id="574349"/>
    <lineage>
        <taxon>Bacteria</taxon>
        <taxon>Pseudomonadati</taxon>
        <taxon>Pseudomonadota</taxon>
        <taxon>Gammaproteobacteria</taxon>
        <taxon>Oceanospirillales</taxon>
        <taxon>Halomonadaceae</taxon>
        <taxon>Aidingimonas</taxon>
    </lineage>
</organism>
<dbReference type="AlphaFoldDB" id="A0A1H2UFK5"/>
<dbReference type="EMBL" id="FNNI01000002">
    <property type="protein sequence ID" value="SDW54867.1"/>
    <property type="molecule type" value="Genomic_DNA"/>
</dbReference>
<dbReference type="InterPro" id="IPR012006">
    <property type="entry name" value="CCA_bact"/>
</dbReference>
<dbReference type="PIRSF" id="PIRSF000813">
    <property type="entry name" value="CCA_bact"/>
    <property type="match status" value="1"/>
</dbReference>
<keyword evidence="4" id="KW-0548">Nucleotidyltransferase</keyword>
<dbReference type="InterPro" id="IPR002646">
    <property type="entry name" value="PolA_pol_head_dom"/>
</dbReference>
<keyword evidence="5" id="KW-0479">Metal-binding</keyword>
<sequence length="386" mass="43671">MTCRDDHLTGLEVYRVGGAVRDAYLGWPVYDNDWVVVGATPEIMEQRGFKSVGRDFPVFLHPETHEEYALARTERKKGRGYTGFEVQASADVTLEDDLKRRDLTCNAMAETPEGELVDPYGGLKDLRRGVLRHVSPAFAEDPLRVLRTARFLARYRHLGFAIAEDTQDLMAALVDNGEMQYLVAERIWVETVKALGEPSPDAYFEALNACRALFVLMPELATDQAELEAALLRMQRLPEIEEADDEVIPRWRWARLCEHLDDEARLSLQQRLRVPNAYADLSAQVAATRRLRKASVKGGAEAAKVVDWLNAIDAWRRDERVYPQLRLLRQDTPCLADRIAQGWEAASRIQPRELLDAGYQGKALGEALAARRMAAIENALVNEREQ</sequence>
<evidence type="ECO:0000256" key="3">
    <source>
        <dbReference type="ARBA" id="ARBA00022694"/>
    </source>
</evidence>
<keyword evidence="15" id="KW-1185">Reference proteome</keyword>
<evidence type="ECO:0000256" key="7">
    <source>
        <dbReference type="ARBA" id="ARBA00022800"/>
    </source>
</evidence>
<dbReference type="RefSeq" id="WP_092568228.1">
    <property type="nucleotide sequence ID" value="NZ_BMXH01000002.1"/>
</dbReference>
<dbReference type="STRING" id="574349.SAMN05443545_102135"/>
<evidence type="ECO:0000313" key="14">
    <source>
        <dbReference type="EMBL" id="SDW54867.1"/>
    </source>
</evidence>
<evidence type="ECO:0000256" key="9">
    <source>
        <dbReference type="ARBA" id="ARBA00022842"/>
    </source>
</evidence>
<evidence type="ECO:0000256" key="6">
    <source>
        <dbReference type="ARBA" id="ARBA00022741"/>
    </source>
</evidence>
<evidence type="ECO:0000256" key="2">
    <source>
        <dbReference type="ARBA" id="ARBA00022679"/>
    </source>
</evidence>
<keyword evidence="8" id="KW-0067">ATP-binding</keyword>
<evidence type="ECO:0000256" key="8">
    <source>
        <dbReference type="ARBA" id="ARBA00022840"/>
    </source>
</evidence>
<evidence type="ECO:0000256" key="4">
    <source>
        <dbReference type="ARBA" id="ARBA00022695"/>
    </source>
</evidence>
<dbReference type="GO" id="GO:0042245">
    <property type="term" value="P:RNA repair"/>
    <property type="evidence" value="ECO:0007669"/>
    <property type="project" value="UniProtKB-KW"/>
</dbReference>
<dbReference type="Pfam" id="PF01743">
    <property type="entry name" value="PolyA_pol"/>
    <property type="match status" value="1"/>
</dbReference>
<dbReference type="SUPFAM" id="SSF81301">
    <property type="entry name" value="Nucleotidyltransferase"/>
    <property type="match status" value="1"/>
</dbReference>
<keyword evidence="6" id="KW-0547">Nucleotide-binding</keyword>
<dbReference type="SUPFAM" id="SSF81891">
    <property type="entry name" value="Poly A polymerase C-terminal region-like"/>
    <property type="match status" value="1"/>
</dbReference>
<keyword evidence="9" id="KW-0460">Magnesium</keyword>
<proteinExistence type="inferred from homology"/>
<dbReference type="InterPro" id="IPR032828">
    <property type="entry name" value="PolyA_RNA-bd"/>
</dbReference>
<feature type="domain" description="tRNA nucleotidyltransferase/poly(A) polymerase RNA and SrmB- binding" evidence="13">
    <location>
        <begin position="159"/>
        <end position="221"/>
    </location>
</feature>
<dbReference type="PANTHER" id="PTHR47545:SF1">
    <property type="entry name" value="MULTIFUNCTIONAL CCA PROTEIN"/>
    <property type="match status" value="1"/>
</dbReference>
<evidence type="ECO:0000256" key="5">
    <source>
        <dbReference type="ARBA" id="ARBA00022723"/>
    </source>
</evidence>
<feature type="domain" description="Poly A polymerase head" evidence="12">
    <location>
        <begin position="14"/>
        <end position="132"/>
    </location>
</feature>
<evidence type="ECO:0000256" key="10">
    <source>
        <dbReference type="ARBA" id="ARBA00022884"/>
    </source>
</evidence>
<evidence type="ECO:0000313" key="15">
    <source>
        <dbReference type="Proteomes" id="UP000198500"/>
    </source>
</evidence>
<dbReference type="GO" id="GO:0004810">
    <property type="term" value="F:CCA tRNA nucleotidyltransferase activity"/>
    <property type="evidence" value="ECO:0007669"/>
    <property type="project" value="InterPro"/>
</dbReference>